<proteinExistence type="predicted"/>
<evidence type="ECO:0000313" key="3">
    <source>
        <dbReference type="EMBL" id="TRL33083.1"/>
    </source>
</evidence>
<gene>
    <name evidence="3" type="ORF">FM996_11400</name>
</gene>
<evidence type="ECO:0000259" key="2">
    <source>
        <dbReference type="Pfam" id="PF01656"/>
    </source>
</evidence>
<name>A0A549STW6_METSR</name>
<dbReference type="AlphaFoldDB" id="A0A549STW6"/>
<evidence type="ECO:0000313" key="4">
    <source>
        <dbReference type="Proteomes" id="UP000316781"/>
    </source>
</evidence>
<feature type="compositionally biased region" description="Basic and acidic residues" evidence="1">
    <location>
        <begin position="227"/>
        <end position="268"/>
    </location>
</feature>
<dbReference type="InterPro" id="IPR027417">
    <property type="entry name" value="P-loop_NTPase"/>
</dbReference>
<sequence>MRTIAFVTQKGGAGKSTLASSIAVAASCAGERVFIIDLDPLQSLVKWSKAREATDVPVEHVPPAKLGKALAALEKKGVTLVVIDAPGADSEYSEAAIRAADLCIIPARPNVFDLWACELTRASIKDKKKEYAFLLNQCPPAQQNARVDQGAQALQAIGALLSPLVSARVDYQEAARLGLGVCELNPEGVASQEMRELWQSVKRRLKKGVAAPAAKAEPKVEAKPVAKAETKVEAKPAAKAEAKPAAKVEAKPETKAETKPAAKVETKPAAKVAGKIAPKQEPARKPAAAAAPAPAAEKAAKPQAKPAVKKAA</sequence>
<reference evidence="3 4" key="1">
    <citation type="submission" date="2019-07" db="EMBL/GenBank/DDBJ databases">
        <title>Ln-dependent methylotrophs.</title>
        <authorList>
            <person name="Tani A."/>
        </authorList>
    </citation>
    <scope>NUCLEOTIDE SEQUENCE [LARGE SCALE GENOMIC DNA]</scope>
    <source>
        <strain evidence="3 4">SM89A</strain>
    </source>
</reference>
<evidence type="ECO:0000256" key="1">
    <source>
        <dbReference type="SAM" id="MobiDB-lite"/>
    </source>
</evidence>
<protein>
    <submittedName>
        <fullName evidence="3">AAA family ATPase</fullName>
    </submittedName>
</protein>
<organism evidence="3 4">
    <name type="scientific">Methylosinus sporium</name>
    <dbReference type="NCBI Taxonomy" id="428"/>
    <lineage>
        <taxon>Bacteria</taxon>
        <taxon>Pseudomonadati</taxon>
        <taxon>Pseudomonadota</taxon>
        <taxon>Alphaproteobacteria</taxon>
        <taxon>Hyphomicrobiales</taxon>
        <taxon>Methylocystaceae</taxon>
        <taxon>Methylosinus</taxon>
    </lineage>
</organism>
<dbReference type="SUPFAM" id="SSF52540">
    <property type="entry name" value="P-loop containing nucleoside triphosphate hydrolases"/>
    <property type="match status" value="1"/>
</dbReference>
<dbReference type="Gene3D" id="3.40.50.300">
    <property type="entry name" value="P-loop containing nucleotide triphosphate hydrolases"/>
    <property type="match status" value="1"/>
</dbReference>
<dbReference type="InterPro" id="IPR050678">
    <property type="entry name" value="DNA_Partitioning_ATPase"/>
</dbReference>
<accession>A0A549STW6</accession>
<feature type="compositionally biased region" description="Low complexity" evidence="1">
    <location>
        <begin position="277"/>
        <end position="306"/>
    </location>
</feature>
<dbReference type="EMBL" id="VJMF01000043">
    <property type="protein sequence ID" value="TRL33083.1"/>
    <property type="molecule type" value="Genomic_DNA"/>
</dbReference>
<feature type="domain" description="CobQ/CobB/MinD/ParA nucleotide binding" evidence="2">
    <location>
        <begin position="4"/>
        <end position="153"/>
    </location>
</feature>
<dbReference type="PROSITE" id="PS51257">
    <property type="entry name" value="PROKAR_LIPOPROTEIN"/>
    <property type="match status" value="1"/>
</dbReference>
<dbReference type="Pfam" id="PF01656">
    <property type="entry name" value="CbiA"/>
    <property type="match status" value="1"/>
</dbReference>
<comment type="caution">
    <text evidence="3">The sequence shown here is derived from an EMBL/GenBank/DDBJ whole genome shotgun (WGS) entry which is preliminary data.</text>
</comment>
<feature type="region of interest" description="Disordered" evidence="1">
    <location>
        <begin position="227"/>
        <end position="312"/>
    </location>
</feature>
<dbReference type="InterPro" id="IPR002586">
    <property type="entry name" value="CobQ/CobB/MinD/ParA_Nub-bd_dom"/>
</dbReference>
<dbReference type="RefSeq" id="WP_142863109.1">
    <property type="nucleotide sequence ID" value="NZ_VJMF01000043.1"/>
</dbReference>
<dbReference type="Proteomes" id="UP000316781">
    <property type="component" value="Unassembled WGS sequence"/>
</dbReference>
<dbReference type="PANTHER" id="PTHR13696">
    <property type="entry name" value="P-LOOP CONTAINING NUCLEOSIDE TRIPHOSPHATE HYDROLASE"/>
    <property type="match status" value="1"/>
</dbReference>
<dbReference type="CDD" id="cd02042">
    <property type="entry name" value="ParAB_family"/>
    <property type="match status" value="1"/>
</dbReference>
<dbReference type="PANTHER" id="PTHR13696:SF96">
    <property type="entry name" value="COBQ_COBB_MIND_PARA NUCLEOTIDE BINDING DOMAIN-CONTAINING PROTEIN"/>
    <property type="match status" value="1"/>
</dbReference>